<reference evidence="1" key="1">
    <citation type="journal article" date="2019" name="bioRxiv">
        <title>The Genome of the Zebra Mussel, Dreissena polymorpha: A Resource for Invasive Species Research.</title>
        <authorList>
            <person name="McCartney M.A."/>
            <person name="Auch B."/>
            <person name="Kono T."/>
            <person name="Mallez S."/>
            <person name="Zhang Y."/>
            <person name="Obille A."/>
            <person name="Becker A."/>
            <person name="Abrahante J.E."/>
            <person name="Garbe J."/>
            <person name="Badalamenti J.P."/>
            <person name="Herman A."/>
            <person name="Mangelson H."/>
            <person name="Liachko I."/>
            <person name="Sullivan S."/>
            <person name="Sone E.D."/>
            <person name="Koren S."/>
            <person name="Silverstein K.A.T."/>
            <person name="Beckman K.B."/>
            <person name="Gohl D.M."/>
        </authorList>
    </citation>
    <scope>NUCLEOTIDE SEQUENCE</scope>
    <source>
        <strain evidence="1">Duluth1</strain>
        <tissue evidence="1">Whole animal</tissue>
    </source>
</reference>
<dbReference type="Proteomes" id="UP000828390">
    <property type="component" value="Unassembled WGS sequence"/>
</dbReference>
<dbReference type="AlphaFoldDB" id="A0A9D4F6V8"/>
<name>A0A9D4F6V8_DREPO</name>
<evidence type="ECO:0000313" key="1">
    <source>
        <dbReference type="EMBL" id="KAH3791156.1"/>
    </source>
</evidence>
<comment type="caution">
    <text evidence="1">The sequence shown here is derived from an EMBL/GenBank/DDBJ whole genome shotgun (WGS) entry which is preliminary data.</text>
</comment>
<organism evidence="1 2">
    <name type="scientific">Dreissena polymorpha</name>
    <name type="common">Zebra mussel</name>
    <name type="synonym">Mytilus polymorpha</name>
    <dbReference type="NCBI Taxonomy" id="45954"/>
    <lineage>
        <taxon>Eukaryota</taxon>
        <taxon>Metazoa</taxon>
        <taxon>Spiralia</taxon>
        <taxon>Lophotrochozoa</taxon>
        <taxon>Mollusca</taxon>
        <taxon>Bivalvia</taxon>
        <taxon>Autobranchia</taxon>
        <taxon>Heteroconchia</taxon>
        <taxon>Euheterodonta</taxon>
        <taxon>Imparidentia</taxon>
        <taxon>Neoheterodontei</taxon>
        <taxon>Myida</taxon>
        <taxon>Dreissenoidea</taxon>
        <taxon>Dreissenidae</taxon>
        <taxon>Dreissena</taxon>
    </lineage>
</organism>
<dbReference type="EMBL" id="JAIWYP010000007">
    <property type="protein sequence ID" value="KAH3791156.1"/>
    <property type="molecule type" value="Genomic_DNA"/>
</dbReference>
<proteinExistence type="predicted"/>
<reference evidence="1" key="2">
    <citation type="submission" date="2020-11" db="EMBL/GenBank/DDBJ databases">
        <authorList>
            <person name="McCartney M.A."/>
            <person name="Auch B."/>
            <person name="Kono T."/>
            <person name="Mallez S."/>
            <person name="Becker A."/>
            <person name="Gohl D.M."/>
            <person name="Silverstein K.A.T."/>
            <person name="Koren S."/>
            <person name="Bechman K.B."/>
            <person name="Herman A."/>
            <person name="Abrahante J.E."/>
            <person name="Garbe J."/>
        </authorList>
    </citation>
    <scope>NUCLEOTIDE SEQUENCE</scope>
    <source>
        <strain evidence="1">Duluth1</strain>
        <tissue evidence="1">Whole animal</tissue>
    </source>
</reference>
<keyword evidence="2" id="KW-1185">Reference proteome</keyword>
<gene>
    <name evidence="1" type="ORF">DPMN_144636</name>
</gene>
<evidence type="ECO:0000313" key="2">
    <source>
        <dbReference type="Proteomes" id="UP000828390"/>
    </source>
</evidence>
<protein>
    <submittedName>
        <fullName evidence="1">Uncharacterized protein</fullName>
    </submittedName>
</protein>
<sequence length="69" mass="7841">MENFVDKSTTAAVKTAWCVLHWLESQSEDTGFVLVVFYPAAIATFQLRETEKQSSGFYSYKMTLHADDV</sequence>
<accession>A0A9D4F6V8</accession>